<evidence type="ECO:0000256" key="1">
    <source>
        <dbReference type="SAM" id="MobiDB-lite"/>
    </source>
</evidence>
<feature type="non-terminal residue" evidence="2">
    <location>
        <position position="497"/>
    </location>
</feature>
<comment type="caution">
    <text evidence="2">The sequence shown here is derived from an EMBL/GenBank/DDBJ whole genome shotgun (WGS) entry which is preliminary data.</text>
</comment>
<feature type="compositionally biased region" description="Basic and acidic residues" evidence="1">
    <location>
        <begin position="158"/>
        <end position="168"/>
    </location>
</feature>
<organism evidence="2 3">
    <name type="scientific">Thalassiosira oceanica</name>
    <name type="common">Marine diatom</name>
    <dbReference type="NCBI Taxonomy" id="159749"/>
    <lineage>
        <taxon>Eukaryota</taxon>
        <taxon>Sar</taxon>
        <taxon>Stramenopiles</taxon>
        <taxon>Ochrophyta</taxon>
        <taxon>Bacillariophyta</taxon>
        <taxon>Coscinodiscophyceae</taxon>
        <taxon>Thalassiosirophycidae</taxon>
        <taxon>Thalassiosirales</taxon>
        <taxon>Thalassiosiraceae</taxon>
        <taxon>Thalassiosira</taxon>
    </lineage>
</organism>
<evidence type="ECO:0000313" key="2">
    <source>
        <dbReference type="EMBL" id="EJK71659.1"/>
    </source>
</evidence>
<feature type="region of interest" description="Disordered" evidence="1">
    <location>
        <begin position="64"/>
        <end position="169"/>
    </location>
</feature>
<evidence type="ECO:0000313" key="3">
    <source>
        <dbReference type="Proteomes" id="UP000266841"/>
    </source>
</evidence>
<gene>
    <name evidence="2" type="ORF">THAOC_06877</name>
</gene>
<feature type="compositionally biased region" description="Basic residues" evidence="1">
    <location>
        <begin position="64"/>
        <end position="91"/>
    </location>
</feature>
<dbReference type="EMBL" id="AGNL01006954">
    <property type="protein sequence ID" value="EJK71659.1"/>
    <property type="molecule type" value="Genomic_DNA"/>
</dbReference>
<reference evidence="2 3" key="1">
    <citation type="journal article" date="2012" name="Genome Biol.">
        <title>Genome and low-iron response of an oceanic diatom adapted to chronic iron limitation.</title>
        <authorList>
            <person name="Lommer M."/>
            <person name="Specht M."/>
            <person name="Roy A.S."/>
            <person name="Kraemer L."/>
            <person name="Andreson R."/>
            <person name="Gutowska M.A."/>
            <person name="Wolf J."/>
            <person name="Bergner S.V."/>
            <person name="Schilhabel M.B."/>
            <person name="Klostermeier U.C."/>
            <person name="Beiko R.G."/>
            <person name="Rosenstiel P."/>
            <person name="Hippler M."/>
            <person name="Laroche J."/>
        </authorList>
    </citation>
    <scope>NUCLEOTIDE SEQUENCE [LARGE SCALE GENOMIC DNA]</scope>
    <source>
        <strain evidence="2 3">CCMP1005</strain>
    </source>
</reference>
<accession>K0T3G3</accession>
<dbReference type="Proteomes" id="UP000266841">
    <property type="component" value="Unassembled WGS sequence"/>
</dbReference>
<sequence length="497" mass="54750">MAAEISCSTSALTRASARRPTEFFNGPTVFYARSFRFHPLGRSPVLCQAGEFLAFQFQLSCPAKRQKGARHRHGKRERIQTKARKSPRGKKATSPERTNWSGGHWRNLEDSFDLSEGANERRTVSTMDILSETREKEGHASPQPQLSIQKPIVPGPECQRDGDRRDALSDLPGELGSEICLLKDVAMQTRVPVAQQDVASTASSSTSMSRSESAAIVDGDAVAMTATTLDDDDAAAAVAMTATTAPNLRSTIAGIGSATLEVHDSDLSSNADEAPFGPGGDDNGRRYKPQPRDRIGIATAFVPSRRRWPPESRAFPTSKPTIYLHDASSFEPSQRTLDIDYSMMRGRIGDPKTSAPISGIRGRGPYPSRWHRWIPSKQPRADAPFGRADDDNGPGSAPPPHDRIGLFMAVMPSPRRPPAALRKPSFPYFKADYLTDDVCRPRRPTIFGHRNLPDSTAYERSEDIGPNRRNLRNRAVRLASAKTDSFVIILMSEQFWP</sequence>
<dbReference type="AlphaFoldDB" id="K0T3G3"/>
<protein>
    <submittedName>
        <fullName evidence="2">Uncharacterized protein</fullName>
    </submittedName>
</protein>
<name>K0T3G3_THAOC</name>
<feature type="region of interest" description="Disordered" evidence="1">
    <location>
        <begin position="267"/>
        <end position="290"/>
    </location>
</feature>
<feature type="region of interest" description="Disordered" evidence="1">
    <location>
        <begin position="377"/>
        <end position="400"/>
    </location>
</feature>
<dbReference type="eggNOG" id="ENOG502SDBJ">
    <property type="taxonomic scope" value="Eukaryota"/>
</dbReference>
<proteinExistence type="predicted"/>
<keyword evidence="3" id="KW-1185">Reference proteome</keyword>